<evidence type="ECO:0000256" key="4">
    <source>
        <dbReference type="ARBA" id="ARBA00022989"/>
    </source>
</evidence>
<name>A0A1G9BZ45_9BACI</name>
<feature type="transmembrane region" description="Helical" evidence="6">
    <location>
        <begin position="245"/>
        <end position="265"/>
    </location>
</feature>
<feature type="transmembrane region" description="Helical" evidence="6">
    <location>
        <begin position="468"/>
        <end position="491"/>
    </location>
</feature>
<organism evidence="7 8">
    <name type="scientific">Sediminibacillus albus</name>
    <dbReference type="NCBI Taxonomy" id="407036"/>
    <lineage>
        <taxon>Bacteria</taxon>
        <taxon>Bacillati</taxon>
        <taxon>Bacillota</taxon>
        <taxon>Bacilli</taxon>
        <taxon>Bacillales</taxon>
        <taxon>Bacillaceae</taxon>
        <taxon>Sediminibacillus</taxon>
    </lineage>
</organism>
<feature type="transmembrane region" description="Helical" evidence="6">
    <location>
        <begin position="91"/>
        <end position="115"/>
    </location>
</feature>
<dbReference type="InterPro" id="IPR002797">
    <property type="entry name" value="Polysacc_synth"/>
</dbReference>
<dbReference type="PIRSF" id="PIRSF038958">
    <property type="entry name" value="PG_synth_SpoVB"/>
    <property type="match status" value="1"/>
</dbReference>
<evidence type="ECO:0000256" key="1">
    <source>
        <dbReference type="ARBA" id="ARBA00004651"/>
    </source>
</evidence>
<feature type="transmembrane region" description="Helical" evidence="6">
    <location>
        <begin position="297"/>
        <end position="316"/>
    </location>
</feature>
<dbReference type="PANTHER" id="PTHR30250">
    <property type="entry name" value="PST FAMILY PREDICTED COLANIC ACID TRANSPORTER"/>
    <property type="match status" value="1"/>
</dbReference>
<feature type="transmembrane region" description="Helical" evidence="6">
    <location>
        <begin position="430"/>
        <end position="448"/>
    </location>
</feature>
<dbReference type="PANTHER" id="PTHR30250:SF21">
    <property type="entry name" value="LIPID II FLIPPASE MURJ"/>
    <property type="match status" value="1"/>
</dbReference>
<dbReference type="InterPro" id="IPR050833">
    <property type="entry name" value="Poly_Biosynth_Transport"/>
</dbReference>
<evidence type="ECO:0000256" key="6">
    <source>
        <dbReference type="SAM" id="Phobius"/>
    </source>
</evidence>
<feature type="transmembrane region" description="Helical" evidence="6">
    <location>
        <begin position="168"/>
        <end position="186"/>
    </location>
</feature>
<feature type="transmembrane region" description="Helical" evidence="6">
    <location>
        <begin position="403"/>
        <end position="424"/>
    </location>
</feature>
<keyword evidence="4 6" id="KW-1133">Transmembrane helix</keyword>
<evidence type="ECO:0000256" key="5">
    <source>
        <dbReference type="ARBA" id="ARBA00023136"/>
    </source>
</evidence>
<evidence type="ECO:0000256" key="3">
    <source>
        <dbReference type="ARBA" id="ARBA00022692"/>
    </source>
</evidence>
<reference evidence="7 8" key="1">
    <citation type="submission" date="2016-10" db="EMBL/GenBank/DDBJ databases">
        <authorList>
            <person name="de Groot N.N."/>
        </authorList>
    </citation>
    <scope>NUCLEOTIDE SEQUENCE [LARGE SCALE GENOMIC DNA]</scope>
    <source>
        <strain evidence="7 8">CGMCC 1.6502</strain>
    </source>
</reference>
<feature type="transmembrane region" description="Helical" evidence="6">
    <location>
        <begin position="374"/>
        <end position="391"/>
    </location>
</feature>
<dbReference type="CDD" id="cd13124">
    <property type="entry name" value="MATE_SpoVB_like"/>
    <property type="match status" value="1"/>
</dbReference>
<feature type="transmembrane region" description="Helical" evidence="6">
    <location>
        <begin position="497"/>
        <end position="517"/>
    </location>
</feature>
<feature type="transmembrane region" description="Helical" evidence="6">
    <location>
        <begin position="12"/>
        <end position="32"/>
    </location>
</feature>
<dbReference type="InterPro" id="IPR024923">
    <property type="entry name" value="PG_synth_SpoVB"/>
</dbReference>
<keyword evidence="5 6" id="KW-0472">Membrane</keyword>
<keyword evidence="3 6" id="KW-0812">Transmembrane</keyword>
<comment type="subcellular location">
    <subcellularLocation>
        <location evidence="1">Cell membrane</location>
        <topology evidence="1">Multi-pass membrane protein</topology>
    </subcellularLocation>
</comment>
<dbReference type="Proteomes" id="UP000198694">
    <property type="component" value="Unassembled WGS sequence"/>
</dbReference>
<feature type="transmembrane region" description="Helical" evidence="6">
    <location>
        <begin position="192"/>
        <end position="216"/>
    </location>
</feature>
<dbReference type="EMBL" id="FNFL01000006">
    <property type="protein sequence ID" value="SDK44729.1"/>
    <property type="molecule type" value="Genomic_DNA"/>
</dbReference>
<protein>
    <submittedName>
        <fullName evidence="7">Membrane protein involved in the export of O-antigen and teichoic acid</fullName>
    </submittedName>
</protein>
<dbReference type="GO" id="GO:0005886">
    <property type="term" value="C:plasma membrane"/>
    <property type="evidence" value="ECO:0007669"/>
    <property type="project" value="UniProtKB-SubCell"/>
</dbReference>
<dbReference type="OrthoDB" id="9775950at2"/>
<feature type="transmembrane region" description="Helical" evidence="6">
    <location>
        <begin position="336"/>
        <end position="354"/>
    </location>
</feature>
<feature type="transmembrane region" description="Helical" evidence="6">
    <location>
        <begin position="52"/>
        <end position="70"/>
    </location>
</feature>
<keyword evidence="8" id="KW-1185">Reference proteome</keyword>
<evidence type="ECO:0000313" key="8">
    <source>
        <dbReference type="Proteomes" id="UP000198694"/>
    </source>
</evidence>
<evidence type="ECO:0000313" key="7">
    <source>
        <dbReference type="EMBL" id="SDK44729.1"/>
    </source>
</evidence>
<dbReference type="STRING" id="407036.SAMN05216243_3214"/>
<gene>
    <name evidence="7" type="ORF">SAMN05216243_3214</name>
</gene>
<accession>A0A1G9BZ45</accession>
<dbReference type="Pfam" id="PF01943">
    <property type="entry name" value="Polysacc_synt"/>
    <property type="match status" value="1"/>
</dbReference>
<feature type="transmembrane region" description="Helical" evidence="6">
    <location>
        <begin position="127"/>
        <end position="147"/>
    </location>
</feature>
<dbReference type="AlphaFoldDB" id="A0A1G9BZ45"/>
<proteinExistence type="predicted"/>
<keyword evidence="2" id="KW-1003">Cell membrane</keyword>
<sequence>MAVNNIVRGTMLLTAATFFSKFLGMIYVIPFYDLVGTEGGSLYQYAYIPYNILISISTVGVPLAVSKFVSKYNSLGDYQTGRKMFKAGIGLMSMTGFIAFLVMFFGADLLAQIYIPDDSKGISASDVAMVIKMVSFALLVIPAMSIVRGFFQGYESMGPTAVSQVIEQIVRIVFLLVAVYLIIEVFNGSTRLAVGFATFAAFVGAIASCIVLWFFWKKRKKHLDREVQQQEYTYDLPMKDLFKELFRYAGPFVLVGVATPLYQFIDSVTFKRAITAIGQGDIADIALSNINLYGHKLVIIPVTLATGMSLAVLPAITKSFTEQNHQRMFQQINQSLQTIMLLILPAVVGLSLLSNEAYGALYGLDETLDINGPLLGWYAPVALMFGFFTVSSSILQGINQQRFAVVSLTAGLMVKTFLNIPFIHTFGAKGAVFATSLAVFTAVCLNLWRMKNAIGFPMKQFTKRSMLIAIFSAIMAVVVWLVKWIISFFITYQDGRIEAVIVLVIGVLAGMVVYLWLSYESTLLERVLGNRVRLIDKLFKRKRT</sequence>
<evidence type="ECO:0000256" key="2">
    <source>
        <dbReference type="ARBA" id="ARBA00022475"/>
    </source>
</evidence>
<dbReference type="RefSeq" id="WP_093216330.1">
    <property type="nucleotide sequence ID" value="NZ_FNFL01000006.1"/>
</dbReference>